<evidence type="ECO:0000256" key="2">
    <source>
        <dbReference type="ARBA" id="ARBA00005967"/>
    </source>
</evidence>
<keyword evidence="4" id="KW-0444">Lipid biosynthesis</keyword>
<dbReference type="GO" id="GO:0008654">
    <property type="term" value="P:phospholipid biosynthetic process"/>
    <property type="evidence" value="ECO:0007669"/>
    <property type="project" value="UniProtKB-KW"/>
</dbReference>
<keyword evidence="5" id="KW-0808">Transferase</keyword>
<evidence type="ECO:0000256" key="6">
    <source>
        <dbReference type="ARBA" id="ARBA00022692"/>
    </source>
</evidence>
<keyword evidence="12" id="KW-0472">Membrane</keyword>
<evidence type="ECO:0008006" key="21">
    <source>
        <dbReference type="Google" id="ProtNLM"/>
    </source>
</evidence>
<evidence type="ECO:0000256" key="8">
    <source>
        <dbReference type="ARBA" id="ARBA00022777"/>
    </source>
</evidence>
<comment type="similarity">
    <text evidence="2">Belongs to the bacterial diacylglycerol kinase family.</text>
</comment>
<organism evidence="19 20">
    <name type="scientific">Listeria cornellensis FSL F6-0969</name>
    <dbReference type="NCBI Taxonomy" id="1265820"/>
    <lineage>
        <taxon>Bacteria</taxon>
        <taxon>Bacillati</taxon>
        <taxon>Bacillota</taxon>
        <taxon>Bacilli</taxon>
        <taxon>Bacillales</taxon>
        <taxon>Listeriaceae</taxon>
        <taxon>Listeria</taxon>
    </lineage>
</organism>
<evidence type="ECO:0000256" key="5">
    <source>
        <dbReference type="ARBA" id="ARBA00022679"/>
    </source>
</evidence>
<keyword evidence="7 17" id="KW-0547">Nucleotide-binding</keyword>
<evidence type="ECO:0000256" key="1">
    <source>
        <dbReference type="ARBA" id="ARBA00004651"/>
    </source>
</evidence>
<evidence type="ECO:0000256" key="15">
    <source>
        <dbReference type="PIRSR" id="PIRSR600829-1"/>
    </source>
</evidence>
<evidence type="ECO:0000256" key="11">
    <source>
        <dbReference type="ARBA" id="ARBA00023098"/>
    </source>
</evidence>
<evidence type="ECO:0000313" key="19">
    <source>
        <dbReference type="EMBL" id="EUJ26088.1"/>
    </source>
</evidence>
<keyword evidence="8" id="KW-0418">Kinase</keyword>
<reference evidence="19 20" key="1">
    <citation type="journal article" date="2014" name="Int. J. Syst. Evol. Microbiol.">
        <title>Listeria floridensis sp. nov., Listeria aquatica sp. nov., Listeria cornellensis sp. nov., Listeria riparia sp. nov. and Listeria grandensis sp. nov., from agricultural and natural environments.</title>
        <authorList>
            <person name="den Bakker H.C."/>
            <person name="Warchocki S."/>
            <person name="Wright E.M."/>
            <person name="Allred A.F."/>
            <person name="Ahlstrom C."/>
            <person name="Manuel C.S."/>
            <person name="Stasiewicz M.J."/>
            <person name="Burrell A."/>
            <person name="Roof S."/>
            <person name="Strawn L."/>
            <person name="Fortes E.D."/>
            <person name="Nightingale K.K."/>
            <person name="Kephart D."/>
            <person name="Wiedmann M."/>
        </authorList>
    </citation>
    <scope>NUCLEOTIDE SEQUENCE [LARGE SCALE GENOMIC DNA]</scope>
    <source>
        <strain evidence="20">FSL F6-969</strain>
    </source>
</reference>
<evidence type="ECO:0000256" key="12">
    <source>
        <dbReference type="ARBA" id="ARBA00023136"/>
    </source>
</evidence>
<keyword evidence="9 17" id="KW-0067">ATP-binding</keyword>
<keyword evidence="3" id="KW-1003">Cell membrane</keyword>
<evidence type="ECO:0000256" key="13">
    <source>
        <dbReference type="ARBA" id="ARBA00023209"/>
    </source>
</evidence>
<dbReference type="PROSITE" id="PS01069">
    <property type="entry name" value="DAGK_PROKAR"/>
    <property type="match status" value="1"/>
</dbReference>
<dbReference type="CDD" id="cd14265">
    <property type="entry name" value="UDPK_IM_like"/>
    <property type="match status" value="1"/>
</dbReference>
<evidence type="ECO:0000256" key="4">
    <source>
        <dbReference type="ARBA" id="ARBA00022516"/>
    </source>
</evidence>
<name>W7C0K1_9LIST</name>
<comment type="caution">
    <text evidence="19">The sequence shown here is derived from an EMBL/GenBank/DDBJ whole genome shotgun (WGS) entry which is preliminary data.</text>
</comment>
<keyword evidence="18" id="KW-0460">Magnesium</keyword>
<feature type="binding site" evidence="17">
    <location>
        <position position="33"/>
    </location>
    <ligand>
        <name>ATP</name>
        <dbReference type="ChEBI" id="CHEBI:30616"/>
    </ligand>
</feature>
<dbReference type="Gene3D" id="1.10.287.3610">
    <property type="match status" value="1"/>
</dbReference>
<feature type="binding site" evidence="16">
    <location>
        <position position="74"/>
    </location>
    <ligand>
        <name>substrate</name>
    </ligand>
</feature>
<sequence>MDSKDKVKVTSNRRFRKSFIHAVTGVKTAILEERHMRVHITAGMIVIICGVFFKVTKIEWLFLIFSIFNVLTFEMINTAIERAVDVATEDFHPYAKKSERRRSRSGFTSFDLLGDYWTLYFYTKIILKGVF</sequence>
<evidence type="ECO:0000256" key="9">
    <source>
        <dbReference type="ARBA" id="ARBA00022840"/>
    </source>
</evidence>
<evidence type="ECO:0000256" key="7">
    <source>
        <dbReference type="ARBA" id="ARBA00022741"/>
    </source>
</evidence>
<evidence type="ECO:0000256" key="3">
    <source>
        <dbReference type="ARBA" id="ARBA00022475"/>
    </source>
</evidence>
<dbReference type="GO" id="GO:0005524">
    <property type="term" value="F:ATP binding"/>
    <property type="evidence" value="ECO:0007669"/>
    <property type="project" value="UniProtKB-KW"/>
</dbReference>
<dbReference type="Proteomes" id="UP000019254">
    <property type="component" value="Unassembled WGS sequence"/>
</dbReference>
<keyword evidence="11" id="KW-0443">Lipid metabolism</keyword>
<dbReference type="EMBL" id="AODE01000033">
    <property type="protein sequence ID" value="EUJ26088.1"/>
    <property type="molecule type" value="Genomic_DNA"/>
</dbReference>
<keyword evidence="6" id="KW-0812">Transmembrane</keyword>
<dbReference type="InterPro" id="IPR036945">
    <property type="entry name" value="DAGK_sf"/>
</dbReference>
<evidence type="ECO:0000256" key="10">
    <source>
        <dbReference type="ARBA" id="ARBA00022989"/>
    </source>
</evidence>
<keyword evidence="10" id="KW-1133">Transmembrane helix</keyword>
<keyword evidence="14" id="KW-1208">Phospholipid metabolism</keyword>
<comment type="subcellular location">
    <subcellularLocation>
        <location evidence="1">Cell membrane</location>
        <topology evidence="1">Multi-pass membrane protein</topology>
    </subcellularLocation>
</comment>
<keyword evidence="18" id="KW-0479">Metal-binding</keyword>
<dbReference type="InterPro" id="IPR033717">
    <property type="entry name" value="UDPK"/>
</dbReference>
<dbReference type="STRING" id="1265820.PCORN_15666"/>
<accession>W7C0K1</accession>
<dbReference type="PATRIC" id="fig|1265820.5.peg.3100"/>
<gene>
    <name evidence="19" type="ORF">PCORN_15666</name>
</gene>
<keyword evidence="13" id="KW-0594">Phospholipid biosynthesis</keyword>
<dbReference type="GO" id="GO:0046872">
    <property type="term" value="F:metal ion binding"/>
    <property type="evidence" value="ECO:0007669"/>
    <property type="project" value="UniProtKB-KW"/>
</dbReference>
<evidence type="ECO:0000256" key="14">
    <source>
        <dbReference type="ARBA" id="ARBA00023264"/>
    </source>
</evidence>
<dbReference type="AlphaFoldDB" id="W7C0K1"/>
<proteinExistence type="inferred from homology"/>
<dbReference type="GO" id="GO:0005886">
    <property type="term" value="C:plasma membrane"/>
    <property type="evidence" value="ECO:0007669"/>
    <property type="project" value="UniProtKB-SubCell"/>
</dbReference>
<feature type="binding site" evidence="18">
    <location>
        <position position="81"/>
    </location>
    <ligand>
        <name>a divalent metal cation</name>
        <dbReference type="ChEBI" id="CHEBI:60240"/>
    </ligand>
</feature>
<dbReference type="PANTHER" id="PTHR34299">
    <property type="entry name" value="DIACYLGLYCEROL KINASE"/>
    <property type="match status" value="1"/>
</dbReference>
<feature type="binding site" evidence="17">
    <location>
        <position position="14"/>
    </location>
    <ligand>
        <name>ATP</name>
        <dbReference type="ChEBI" id="CHEBI:30616"/>
    </ligand>
</feature>
<feature type="binding site" evidence="16">
    <location>
        <position position="14"/>
    </location>
    <ligand>
        <name>substrate</name>
    </ligand>
</feature>
<dbReference type="Pfam" id="PF01219">
    <property type="entry name" value="DAGK_prokar"/>
    <property type="match status" value="1"/>
</dbReference>
<dbReference type="PANTHER" id="PTHR34299:SF1">
    <property type="entry name" value="DIACYLGLYCEROL KINASE"/>
    <property type="match status" value="1"/>
</dbReference>
<feature type="binding site" evidence="17">
    <location>
        <position position="81"/>
    </location>
    <ligand>
        <name>ATP</name>
        <dbReference type="ChEBI" id="CHEBI:30616"/>
    </ligand>
</feature>
<keyword evidence="20" id="KW-1185">Reference proteome</keyword>
<comment type="cofactor">
    <cofactor evidence="18">
        <name>Mg(2+)</name>
        <dbReference type="ChEBI" id="CHEBI:18420"/>
    </cofactor>
    <text evidence="18">Mn(2+), Zn(2+), Cd(2+) and Co(2+) support activity to lesser extents.</text>
</comment>
<dbReference type="InterPro" id="IPR000829">
    <property type="entry name" value="DAGK"/>
</dbReference>
<protein>
    <recommendedName>
        <fullName evidence="21">Diacylglycerol kinase</fullName>
    </recommendedName>
</protein>
<feature type="active site" description="Proton acceptor" evidence="15">
    <location>
        <position position="74"/>
    </location>
</feature>
<evidence type="ECO:0000256" key="18">
    <source>
        <dbReference type="PIRSR" id="PIRSR600829-4"/>
    </source>
</evidence>
<evidence type="ECO:0000256" key="16">
    <source>
        <dbReference type="PIRSR" id="PIRSR600829-2"/>
    </source>
</evidence>
<feature type="binding site" evidence="18">
    <location>
        <position position="33"/>
    </location>
    <ligand>
        <name>a divalent metal cation</name>
        <dbReference type="ChEBI" id="CHEBI:60240"/>
    </ligand>
</feature>
<evidence type="ECO:0000313" key="20">
    <source>
        <dbReference type="Proteomes" id="UP000019254"/>
    </source>
</evidence>
<dbReference type="GO" id="GO:0016301">
    <property type="term" value="F:kinase activity"/>
    <property type="evidence" value="ECO:0007669"/>
    <property type="project" value="UniProtKB-KW"/>
</dbReference>
<evidence type="ECO:0000256" key="17">
    <source>
        <dbReference type="PIRSR" id="PIRSR600829-3"/>
    </source>
</evidence>